<reference evidence="3 4" key="1">
    <citation type="submission" date="2019-03" db="EMBL/GenBank/DDBJ databases">
        <title>First draft genome of Liparis tanakae, snailfish: a comprehensive survey of snailfish specific genes.</title>
        <authorList>
            <person name="Kim W."/>
            <person name="Song I."/>
            <person name="Jeong J.-H."/>
            <person name="Kim D."/>
            <person name="Kim S."/>
            <person name="Ryu S."/>
            <person name="Song J.Y."/>
            <person name="Lee S.K."/>
        </authorList>
    </citation>
    <scope>NUCLEOTIDE SEQUENCE [LARGE SCALE GENOMIC DNA]</scope>
    <source>
        <tissue evidence="3">Muscle</tissue>
    </source>
</reference>
<evidence type="ECO:0000313" key="3">
    <source>
        <dbReference type="EMBL" id="TNN22951.1"/>
    </source>
</evidence>
<keyword evidence="1" id="KW-1133">Transmembrane helix</keyword>
<comment type="caution">
    <text evidence="3">The sequence shown here is derived from an EMBL/GenBank/DDBJ whole genome shotgun (WGS) entry which is preliminary data.</text>
</comment>
<evidence type="ECO:0000256" key="1">
    <source>
        <dbReference type="SAM" id="Phobius"/>
    </source>
</evidence>
<keyword evidence="2" id="KW-0732">Signal</keyword>
<feature type="transmembrane region" description="Helical" evidence="1">
    <location>
        <begin position="98"/>
        <end position="119"/>
    </location>
</feature>
<keyword evidence="1" id="KW-0812">Transmembrane</keyword>
<dbReference type="EMBL" id="SRLO01020372">
    <property type="protein sequence ID" value="TNN22951.1"/>
    <property type="molecule type" value="Genomic_DNA"/>
</dbReference>
<organism evidence="3 4">
    <name type="scientific">Liparis tanakae</name>
    <name type="common">Tanaka's snailfish</name>
    <dbReference type="NCBI Taxonomy" id="230148"/>
    <lineage>
        <taxon>Eukaryota</taxon>
        <taxon>Metazoa</taxon>
        <taxon>Chordata</taxon>
        <taxon>Craniata</taxon>
        <taxon>Vertebrata</taxon>
        <taxon>Euteleostomi</taxon>
        <taxon>Actinopterygii</taxon>
        <taxon>Neopterygii</taxon>
        <taxon>Teleostei</taxon>
        <taxon>Neoteleostei</taxon>
        <taxon>Acanthomorphata</taxon>
        <taxon>Eupercaria</taxon>
        <taxon>Perciformes</taxon>
        <taxon>Cottioidei</taxon>
        <taxon>Cottales</taxon>
        <taxon>Liparidae</taxon>
        <taxon>Liparis</taxon>
    </lineage>
</organism>
<dbReference type="AlphaFoldDB" id="A0A4Z2E2I9"/>
<gene>
    <name evidence="3" type="ORF">EYF80_066933</name>
</gene>
<keyword evidence="4" id="KW-1185">Reference proteome</keyword>
<sequence>MVQGLHLFFITPSSSSWWLHSAPLCSTLLYSAPLCSTLLRSAPLCSALLHSAPLCSTLLHEAPLCSTPLAAQVGGDQSSKKRWDSEWRMRMMMMMMMMTMMMMMMMMMMIMMMTMWFLLDAAVLVHEASASGWQQANGVQGVGSSTFDQTFC</sequence>
<name>A0A4Z2E2I9_9TELE</name>
<keyword evidence="1" id="KW-0472">Membrane</keyword>
<evidence type="ECO:0000256" key="2">
    <source>
        <dbReference type="SAM" id="SignalP"/>
    </source>
</evidence>
<feature type="chain" id="PRO_5021226914" evidence="2">
    <location>
        <begin position="17"/>
        <end position="152"/>
    </location>
</feature>
<protein>
    <submittedName>
        <fullName evidence="3">Uncharacterized protein</fullName>
    </submittedName>
</protein>
<dbReference type="OrthoDB" id="8964703at2759"/>
<evidence type="ECO:0000313" key="4">
    <source>
        <dbReference type="Proteomes" id="UP000314294"/>
    </source>
</evidence>
<accession>A0A4Z2E2I9</accession>
<proteinExistence type="predicted"/>
<feature type="signal peptide" evidence="2">
    <location>
        <begin position="1"/>
        <end position="16"/>
    </location>
</feature>
<dbReference type="Proteomes" id="UP000314294">
    <property type="component" value="Unassembled WGS sequence"/>
</dbReference>